<name>D7B7E9_NOCDD</name>
<dbReference type="PROSITE" id="PS51186">
    <property type="entry name" value="GNAT"/>
    <property type="match status" value="1"/>
</dbReference>
<evidence type="ECO:0000313" key="3">
    <source>
        <dbReference type="EMBL" id="ADH67521.1"/>
    </source>
</evidence>
<dbReference type="eggNOG" id="ENOG5032TKI">
    <property type="taxonomic scope" value="Bacteria"/>
</dbReference>
<organism evidence="3 4">
    <name type="scientific">Nocardiopsis dassonvillei (strain ATCC 23218 / DSM 43111 / CIP 107115 / JCM 7437 / KCTC 9190 / NBRC 14626 / NCTC 10488 / NRRL B-5397 / IMRU 509)</name>
    <name type="common">Actinomadura dassonvillei</name>
    <dbReference type="NCBI Taxonomy" id="446468"/>
    <lineage>
        <taxon>Bacteria</taxon>
        <taxon>Bacillati</taxon>
        <taxon>Actinomycetota</taxon>
        <taxon>Actinomycetes</taxon>
        <taxon>Streptosporangiales</taxon>
        <taxon>Nocardiopsidaceae</taxon>
        <taxon>Nocardiopsis</taxon>
    </lineage>
</organism>
<evidence type="ECO:0000259" key="2">
    <source>
        <dbReference type="PROSITE" id="PS51186"/>
    </source>
</evidence>
<reference evidence="3 4" key="1">
    <citation type="journal article" date="2010" name="Stand. Genomic Sci.">
        <title>Complete genome sequence of Nocardiopsis dassonvillei type strain (IMRU 509).</title>
        <authorList>
            <person name="Sun H."/>
            <person name="Lapidus A."/>
            <person name="Nolan M."/>
            <person name="Lucas S."/>
            <person name="Del Rio T.G."/>
            <person name="Tice H."/>
            <person name="Cheng J.F."/>
            <person name="Tapia R."/>
            <person name="Han C."/>
            <person name="Goodwin L."/>
            <person name="Pitluck S."/>
            <person name="Pagani I."/>
            <person name="Ivanova N."/>
            <person name="Mavromatis K."/>
            <person name="Mikhailova N."/>
            <person name="Pati A."/>
            <person name="Chen A."/>
            <person name="Palaniappan K."/>
            <person name="Land M."/>
            <person name="Hauser L."/>
            <person name="Chang Y.J."/>
            <person name="Jeffries C.D."/>
            <person name="Djao O.D."/>
            <person name="Rohde M."/>
            <person name="Sikorski J."/>
            <person name="Goker M."/>
            <person name="Woyke T."/>
            <person name="Bristow J."/>
            <person name="Eisen J.A."/>
            <person name="Markowitz V."/>
            <person name="Hugenholtz P."/>
            <person name="Kyrpides N.C."/>
            <person name="Klenk H.P."/>
        </authorList>
    </citation>
    <scope>NUCLEOTIDE SEQUENCE [LARGE SCALE GENOMIC DNA]</scope>
    <source>
        <strain evidence="4">ATCC 23218 / DSM 43111 / CIP 107115 / JCM 7437 / KCTC 9190 / NBRC 14626 / NCTC 10488 / NRRL B-5397 / IMRU 509</strain>
    </source>
</reference>
<dbReference type="Pfam" id="PF00583">
    <property type="entry name" value="Acetyltransf_1"/>
    <property type="match status" value="1"/>
</dbReference>
<dbReference type="KEGG" id="nda:Ndas_2096"/>
<dbReference type="HOGENOM" id="CLU_902640_0_0_11"/>
<dbReference type="CDD" id="cd04301">
    <property type="entry name" value="NAT_SF"/>
    <property type="match status" value="1"/>
</dbReference>
<dbReference type="SUPFAM" id="SSF55729">
    <property type="entry name" value="Acyl-CoA N-acyltransferases (Nat)"/>
    <property type="match status" value="1"/>
</dbReference>
<dbReference type="InterPro" id="IPR016181">
    <property type="entry name" value="Acyl_CoA_acyltransferase"/>
</dbReference>
<feature type="domain" description="N-acetyltransferase" evidence="2">
    <location>
        <begin position="42"/>
        <end position="189"/>
    </location>
</feature>
<evidence type="ECO:0000313" key="4">
    <source>
        <dbReference type="Proteomes" id="UP000002219"/>
    </source>
</evidence>
<dbReference type="Gene3D" id="3.40.630.30">
    <property type="match status" value="1"/>
</dbReference>
<dbReference type="EMBL" id="CP002040">
    <property type="protein sequence ID" value="ADH67521.1"/>
    <property type="molecule type" value="Genomic_DNA"/>
</dbReference>
<dbReference type="AlphaFoldDB" id="D7B7E9"/>
<sequence>MKVVVQVTIHDHGPELRDLSAPPTVRDLCPGYRLARWDSPATLAPPCRERLHRVLRDLAARAFGADHSSYWRARIDAGFFDQVASLALILGPDGSPVGWGGYHRRRFASRRAVYLDAAGVVPAHRRSGLSAALMIHFLTREVLAHPLRTTYVVLRTRHPAVYAAWRQSLGDARVFPNELRPLPARVRRVAGEAAEWLGDGPNLDPDTLLIHDAYRVFDGRIYGTRPRSGHLALDDYFAHEVGPRDAVLMVVRMSVPALARATAARLLHARRRPREAGDLPAGAGEPGRGTAPKKETEGAAGIMPGARP</sequence>
<keyword evidence="4" id="KW-1185">Reference proteome</keyword>
<dbReference type="Proteomes" id="UP000002219">
    <property type="component" value="Chromosome 1"/>
</dbReference>
<accession>D7B7E9</accession>
<proteinExistence type="predicted"/>
<protein>
    <recommendedName>
        <fullName evidence="2">N-acetyltransferase domain-containing protein</fullName>
    </recommendedName>
</protein>
<dbReference type="GO" id="GO:0016747">
    <property type="term" value="F:acyltransferase activity, transferring groups other than amino-acyl groups"/>
    <property type="evidence" value="ECO:0007669"/>
    <property type="project" value="InterPro"/>
</dbReference>
<evidence type="ECO:0000256" key="1">
    <source>
        <dbReference type="SAM" id="MobiDB-lite"/>
    </source>
</evidence>
<gene>
    <name evidence="3" type="ordered locus">Ndas_2096</name>
</gene>
<feature type="region of interest" description="Disordered" evidence="1">
    <location>
        <begin position="269"/>
        <end position="308"/>
    </location>
</feature>
<dbReference type="InterPro" id="IPR000182">
    <property type="entry name" value="GNAT_dom"/>
</dbReference>